<protein>
    <recommendedName>
        <fullName evidence="3 5">Regulatory protein RecX</fullName>
    </recommendedName>
</protein>
<dbReference type="Pfam" id="PF21982">
    <property type="entry name" value="RecX_HTH1"/>
    <property type="match status" value="1"/>
</dbReference>
<dbReference type="Pfam" id="PF02631">
    <property type="entry name" value="RecX_HTH2"/>
    <property type="match status" value="1"/>
</dbReference>
<evidence type="ECO:0000256" key="1">
    <source>
        <dbReference type="ARBA" id="ARBA00004496"/>
    </source>
</evidence>
<dbReference type="InterPro" id="IPR053924">
    <property type="entry name" value="RecX_HTH_2nd"/>
</dbReference>
<feature type="region of interest" description="Disordered" evidence="6">
    <location>
        <begin position="1"/>
        <end position="40"/>
    </location>
</feature>
<dbReference type="HAMAP" id="MF_01114">
    <property type="entry name" value="RecX"/>
    <property type="match status" value="1"/>
</dbReference>
<keyword evidence="4 5" id="KW-0963">Cytoplasm</keyword>
<evidence type="ECO:0000313" key="9">
    <source>
        <dbReference type="EMBL" id="MCQ8894850.1"/>
    </source>
</evidence>
<evidence type="ECO:0000256" key="3">
    <source>
        <dbReference type="ARBA" id="ARBA00018111"/>
    </source>
</evidence>
<comment type="function">
    <text evidence="5">Modulates RecA activity.</text>
</comment>
<evidence type="ECO:0000313" key="10">
    <source>
        <dbReference type="Proteomes" id="UP001204142"/>
    </source>
</evidence>
<dbReference type="InterPro" id="IPR053926">
    <property type="entry name" value="RecX_HTH_1st"/>
</dbReference>
<evidence type="ECO:0000256" key="5">
    <source>
        <dbReference type="HAMAP-Rule" id="MF_01114"/>
    </source>
</evidence>
<evidence type="ECO:0000259" key="7">
    <source>
        <dbReference type="Pfam" id="PF02631"/>
    </source>
</evidence>
<accession>A0ABT1WBG2</accession>
<dbReference type="PANTHER" id="PTHR33602:SF1">
    <property type="entry name" value="REGULATORY PROTEIN RECX FAMILY PROTEIN"/>
    <property type="match status" value="1"/>
</dbReference>
<dbReference type="PANTHER" id="PTHR33602">
    <property type="entry name" value="REGULATORY PROTEIN RECX FAMILY PROTEIN"/>
    <property type="match status" value="1"/>
</dbReference>
<comment type="caution">
    <text evidence="9">The sequence shown here is derived from an EMBL/GenBank/DDBJ whole genome shotgun (WGS) entry which is preliminary data.</text>
</comment>
<evidence type="ECO:0000256" key="6">
    <source>
        <dbReference type="SAM" id="MobiDB-lite"/>
    </source>
</evidence>
<dbReference type="Proteomes" id="UP001204142">
    <property type="component" value="Unassembled WGS sequence"/>
</dbReference>
<reference evidence="9 10" key="1">
    <citation type="submission" date="2022-07" db="EMBL/GenBank/DDBJ databases">
        <authorList>
            <person name="Xamxidin M."/>
            <person name="Wu M."/>
        </authorList>
    </citation>
    <scope>NUCLEOTIDE SEQUENCE [LARGE SCALE GENOMIC DNA]</scope>
    <source>
        <strain evidence="9 10">NBRC 111650</strain>
    </source>
</reference>
<dbReference type="Gene3D" id="1.10.10.10">
    <property type="entry name" value="Winged helix-like DNA-binding domain superfamily/Winged helix DNA-binding domain"/>
    <property type="match status" value="1"/>
</dbReference>
<dbReference type="InterPro" id="IPR036388">
    <property type="entry name" value="WH-like_DNA-bd_sf"/>
</dbReference>
<name>A0ABT1WBG2_9BURK</name>
<evidence type="ECO:0000259" key="8">
    <source>
        <dbReference type="Pfam" id="PF21982"/>
    </source>
</evidence>
<comment type="subcellular location">
    <subcellularLocation>
        <location evidence="1 5">Cytoplasm</location>
    </subcellularLocation>
</comment>
<proteinExistence type="inferred from homology"/>
<comment type="similarity">
    <text evidence="2 5">Belongs to the RecX family.</text>
</comment>
<dbReference type="RefSeq" id="WP_256762482.1">
    <property type="nucleotide sequence ID" value="NZ_JANIGO010000001.1"/>
</dbReference>
<evidence type="ECO:0000256" key="2">
    <source>
        <dbReference type="ARBA" id="ARBA00009695"/>
    </source>
</evidence>
<organism evidence="9 10">
    <name type="scientific">Limnobacter humi</name>
    <dbReference type="NCBI Taxonomy" id="1778671"/>
    <lineage>
        <taxon>Bacteria</taxon>
        <taxon>Pseudomonadati</taxon>
        <taxon>Pseudomonadota</taxon>
        <taxon>Betaproteobacteria</taxon>
        <taxon>Burkholderiales</taxon>
        <taxon>Burkholderiaceae</taxon>
        <taxon>Limnobacter</taxon>
    </lineage>
</organism>
<feature type="domain" description="RecX second three-helical" evidence="7">
    <location>
        <begin position="76"/>
        <end position="107"/>
    </location>
</feature>
<gene>
    <name evidence="5" type="primary">recX</name>
    <name evidence="9" type="ORF">NQT62_00160</name>
</gene>
<dbReference type="InterPro" id="IPR003783">
    <property type="entry name" value="Regulatory_RecX"/>
</dbReference>
<evidence type="ECO:0000256" key="4">
    <source>
        <dbReference type="ARBA" id="ARBA00022490"/>
    </source>
</evidence>
<keyword evidence="10" id="KW-1185">Reference proteome</keyword>
<dbReference type="EMBL" id="JANIGO010000001">
    <property type="protein sequence ID" value="MCQ8894850.1"/>
    <property type="molecule type" value="Genomic_DNA"/>
</dbReference>
<sequence length="202" mass="22729">MKSRKTESAPELADGGFEQIKPPSRPLPSAKSKAVAFLSRREHSRKELRDKLLRRGYSIEEVDDAIEWAAARQFQSDQRFGQSLIRRRASSLGNRAIEAELAQHGLSFQVTTCTAAENESQNTPGLDPEPLEAEDSRALEWLRKRYSADLLSVLSTPDSPELRENLMRLKAKALRGLGTRGFEFGNIHKAWKRLLSEIQADA</sequence>
<feature type="domain" description="RecX first three-helical" evidence="8">
    <location>
        <begin position="30"/>
        <end position="67"/>
    </location>
</feature>